<accession>A0A9Y2IIC0</accession>
<evidence type="ECO:0000256" key="1">
    <source>
        <dbReference type="SAM" id="Coils"/>
    </source>
</evidence>
<keyword evidence="1" id="KW-0175">Coiled coil</keyword>
<dbReference type="Proteomes" id="UP001236014">
    <property type="component" value="Chromosome"/>
</dbReference>
<dbReference type="InterPro" id="IPR004401">
    <property type="entry name" value="YbaB/EbfC"/>
</dbReference>
<dbReference type="Gene3D" id="3.30.1310.10">
    <property type="entry name" value="Nucleoid-associated protein YbaB-like domain"/>
    <property type="match status" value="1"/>
</dbReference>
<evidence type="ECO:0000313" key="3">
    <source>
        <dbReference type="EMBL" id="WIX80489.1"/>
    </source>
</evidence>
<evidence type="ECO:0000256" key="2">
    <source>
        <dbReference type="SAM" id="MobiDB-lite"/>
    </source>
</evidence>
<dbReference type="AlphaFoldDB" id="A0A9Y2IIC0"/>
<organism evidence="3 4">
    <name type="scientific">Amycolatopsis carbonis</name>
    <dbReference type="NCBI Taxonomy" id="715471"/>
    <lineage>
        <taxon>Bacteria</taxon>
        <taxon>Bacillati</taxon>
        <taxon>Actinomycetota</taxon>
        <taxon>Actinomycetes</taxon>
        <taxon>Pseudonocardiales</taxon>
        <taxon>Pseudonocardiaceae</taxon>
        <taxon>Amycolatopsis</taxon>
    </lineage>
</organism>
<dbReference type="RefSeq" id="WP_285971118.1">
    <property type="nucleotide sequence ID" value="NZ_CP127294.1"/>
</dbReference>
<dbReference type="Pfam" id="PF02575">
    <property type="entry name" value="YbaB_DNA_bd"/>
    <property type="match status" value="1"/>
</dbReference>
<sequence>MPDQAARLDAVLKRFQEQAARAAELKDQIANLRGHARNADGSVTVTVAPSGAVLGLQLSPQAMRRSHTALQQEILGAIRSATQQAAAALNQTVEPVLGERAEQFREAFNAHVEPLGPSAPPPASSLAAPGQPGHPERPGQPPQMPQTLQNARNRTNPRAVEDDDFGGPILRRE</sequence>
<dbReference type="SUPFAM" id="SSF82607">
    <property type="entry name" value="YbaB-like"/>
    <property type="match status" value="1"/>
</dbReference>
<feature type="region of interest" description="Disordered" evidence="2">
    <location>
        <begin position="108"/>
        <end position="173"/>
    </location>
</feature>
<dbReference type="KEGG" id="acab:QRX50_06865"/>
<feature type="compositionally biased region" description="Polar residues" evidence="2">
    <location>
        <begin position="145"/>
        <end position="156"/>
    </location>
</feature>
<reference evidence="3 4" key="1">
    <citation type="submission" date="2023-06" db="EMBL/GenBank/DDBJ databases">
        <authorList>
            <person name="Oyuntsetseg B."/>
            <person name="Kim S.B."/>
        </authorList>
    </citation>
    <scope>NUCLEOTIDE SEQUENCE [LARGE SCALE GENOMIC DNA]</scope>
    <source>
        <strain evidence="3 4">2-15</strain>
    </source>
</reference>
<feature type="coiled-coil region" evidence="1">
    <location>
        <begin position="8"/>
        <end position="35"/>
    </location>
</feature>
<feature type="compositionally biased region" description="Low complexity" evidence="2">
    <location>
        <begin position="124"/>
        <end position="133"/>
    </location>
</feature>
<dbReference type="EMBL" id="CP127294">
    <property type="protein sequence ID" value="WIX80489.1"/>
    <property type="molecule type" value="Genomic_DNA"/>
</dbReference>
<proteinExistence type="predicted"/>
<dbReference type="InterPro" id="IPR036894">
    <property type="entry name" value="YbaB-like_sf"/>
</dbReference>
<evidence type="ECO:0000313" key="4">
    <source>
        <dbReference type="Proteomes" id="UP001236014"/>
    </source>
</evidence>
<protein>
    <submittedName>
        <fullName evidence="3">YbaB/EbfC family nucleoid-associated protein</fullName>
    </submittedName>
</protein>
<keyword evidence="4" id="KW-1185">Reference proteome</keyword>
<dbReference type="GO" id="GO:0003677">
    <property type="term" value="F:DNA binding"/>
    <property type="evidence" value="ECO:0007669"/>
    <property type="project" value="InterPro"/>
</dbReference>
<gene>
    <name evidence="3" type="ORF">QRX50_06865</name>
</gene>
<name>A0A9Y2IIC0_9PSEU</name>